<keyword evidence="3" id="KW-0268">Exocytosis</keyword>
<organism evidence="8 9">
    <name type="scientific">Rhodotorula diobovata</name>
    <dbReference type="NCBI Taxonomy" id="5288"/>
    <lineage>
        <taxon>Eukaryota</taxon>
        <taxon>Fungi</taxon>
        <taxon>Dikarya</taxon>
        <taxon>Basidiomycota</taxon>
        <taxon>Pucciniomycotina</taxon>
        <taxon>Microbotryomycetes</taxon>
        <taxon>Sporidiobolales</taxon>
        <taxon>Sporidiobolaceae</taxon>
        <taxon>Rhodotorula</taxon>
    </lineage>
</organism>
<dbReference type="InterPro" id="IPR042855">
    <property type="entry name" value="V_SNARE_CC"/>
</dbReference>
<evidence type="ECO:0000256" key="2">
    <source>
        <dbReference type="ARBA" id="ARBA00008070"/>
    </source>
</evidence>
<keyword evidence="4" id="KW-0963">Cytoplasm</keyword>
<gene>
    <name evidence="8" type="ORF">DMC30DRAFT_109761</name>
</gene>
<dbReference type="GO" id="GO:0006887">
    <property type="term" value="P:exocytosis"/>
    <property type="evidence" value="ECO:0007669"/>
    <property type="project" value="UniProtKB-KW"/>
</dbReference>
<dbReference type="InterPro" id="IPR013905">
    <property type="entry name" value="Lgl_C_dom"/>
</dbReference>
<name>A0A5C5G5Y7_9BASI</name>
<dbReference type="GO" id="GO:0005096">
    <property type="term" value="F:GTPase activator activity"/>
    <property type="evidence" value="ECO:0007669"/>
    <property type="project" value="TreeGrafter"/>
</dbReference>
<dbReference type="InterPro" id="IPR015943">
    <property type="entry name" value="WD40/YVTN_repeat-like_dom_sf"/>
</dbReference>
<dbReference type="InterPro" id="IPR001680">
    <property type="entry name" value="WD40_rpt"/>
</dbReference>
<dbReference type="OrthoDB" id="19944at2759"/>
<evidence type="ECO:0000256" key="6">
    <source>
        <dbReference type="SAM" id="MobiDB-lite"/>
    </source>
</evidence>
<evidence type="ECO:0000313" key="8">
    <source>
        <dbReference type="EMBL" id="TNY24523.1"/>
    </source>
</evidence>
<evidence type="ECO:0000256" key="3">
    <source>
        <dbReference type="ARBA" id="ARBA00022483"/>
    </source>
</evidence>
<dbReference type="InterPro" id="IPR036322">
    <property type="entry name" value="WD40_repeat_dom_sf"/>
</dbReference>
<dbReference type="PANTHER" id="PTHR10241:SF25">
    <property type="entry name" value="TOMOSYN, ISOFORM C"/>
    <property type="match status" value="1"/>
</dbReference>
<dbReference type="GO" id="GO:0045159">
    <property type="term" value="F:myosin II binding"/>
    <property type="evidence" value="ECO:0007669"/>
    <property type="project" value="TreeGrafter"/>
</dbReference>
<dbReference type="Pfam" id="PF08596">
    <property type="entry name" value="Lgl_C"/>
    <property type="match status" value="2"/>
</dbReference>
<dbReference type="GO" id="GO:0006893">
    <property type="term" value="P:Golgi to plasma membrane transport"/>
    <property type="evidence" value="ECO:0007669"/>
    <property type="project" value="TreeGrafter"/>
</dbReference>
<dbReference type="PANTHER" id="PTHR10241">
    <property type="entry name" value="LETHAL 2 GIANT LARVAE PROTEIN"/>
    <property type="match status" value="1"/>
</dbReference>
<dbReference type="GO" id="GO:0019905">
    <property type="term" value="F:syntaxin binding"/>
    <property type="evidence" value="ECO:0007669"/>
    <property type="project" value="TreeGrafter"/>
</dbReference>
<keyword evidence="5" id="KW-0175">Coiled coil</keyword>
<comment type="caution">
    <text evidence="8">The sequence shown here is derived from an EMBL/GenBank/DDBJ whole genome shotgun (WGS) entry which is preliminary data.</text>
</comment>
<dbReference type="Gene3D" id="1.20.5.110">
    <property type="match status" value="1"/>
</dbReference>
<dbReference type="PROSITE" id="PS50892">
    <property type="entry name" value="V_SNARE"/>
    <property type="match status" value="1"/>
</dbReference>
<comment type="subcellular location">
    <subcellularLocation>
        <location evidence="1">Cytoplasm</location>
    </subcellularLocation>
</comment>
<feature type="compositionally biased region" description="Pro residues" evidence="6">
    <location>
        <begin position="1121"/>
        <end position="1137"/>
    </location>
</feature>
<dbReference type="GO" id="GO:0005737">
    <property type="term" value="C:cytoplasm"/>
    <property type="evidence" value="ECO:0007669"/>
    <property type="project" value="UniProtKB-SubCell"/>
</dbReference>
<protein>
    <recommendedName>
        <fullName evidence="7">V-SNARE coiled-coil homology domain-containing protein</fullName>
    </recommendedName>
</protein>
<dbReference type="GO" id="GO:0005886">
    <property type="term" value="C:plasma membrane"/>
    <property type="evidence" value="ECO:0007669"/>
    <property type="project" value="TreeGrafter"/>
</dbReference>
<feature type="region of interest" description="Disordered" evidence="6">
    <location>
        <begin position="1115"/>
        <end position="1164"/>
    </location>
</feature>
<accession>A0A5C5G5Y7</accession>
<feature type="region of interest" description="Disordered" evidence="6">
    <location>
        <begin position="705"/>
        <end position="768"/>
    </location>
</feature>
<feature type="domain" description="V-SNARE coiled-coil homology" evidence="7">
    <location>
        <begin position="1160"/>
        <end position="1220"/>
    </location>
</feature>
<dbReference type="STRING" id="5288.A0A5C5G5Y7"/>
<evidence type="ECO:0000256" key="1">
    <source>
        <dbReference type="ARBA" id="ARBA00004496"/>
    </source>
</evidence>
<dbReference type="Pfam" id="PF00400">
    <property type="entry name" value="WD40"/>
    <property type="match status" value="2"/>
</dbReference>
<keyword evidence="9" id="KW-1185">Reference proteome</keyword>
<evidence type="ECO:0000256" key="5">
    <source>
        <dbReference type="PROSITE-ProRule" id="PRU00290"/>
    </source>
</evidence>
<feature type="compositionally biased region" description="Low complexity" evidence="6">
    <location>
        <begin position="1146"/>
        <end position="1162"/>
    </location>
</feature>
<comment type="similarity">
    <text evidence="2">Belongs to the WD repeat L(2)GL family.</text>
</comment>
<proteinExistence type="inferred from homology"/>
<evidence type="ECO:0000259" key="7">
    <source>
        <dbReference type="PROSITE" id="PS50892"/>
    </source>
</evidence>
<reference evidence="8 9" key="1">
    <citation type="submission" date="2019-03" db="EMBL/GenBank/DDBJ databases">
        <title>Rhodosporidium diobovatum UCD-FST 08-225 genome sequencing, assembly, and annotation.</title>
        <authorList>
            <person name="Fakankun I.U."/>
            <person name="Fristensky B."/>
            <person name="Levin D.B."/>
        </authorList>
    </citation>
    <scope>NUCLEOTIDE SEQUENCE [LARGE SCALE GENOMIC DNA]</scope>
    <source>
        <strain evidence="8 9">UCD-FST 08-225</strain>
    </source>
</reference>
<feature type="compositionally biased region" description="Low complexity" evidence="6">
    <location>
        <begin position="356"/>
        <end position="366"/>
    </location>
</feature>
<dbReference type="SUPFAM" id="SSF50978">
    <property type="entry name" value="WD40 repeat-like"/>
    <property type="match status" value="1"/>
</dbReference>
<dbReference type="Proteomes" id="UP000311382">
    <property type="component" value="Unassembled WGS sequence"/>
</dbReference>
<evidence type="ECO:0000256" key="4">
    <source>
        <dbReference type="ARBA" id="ARBA00022490"/>
    </source>
</evidence>
<feature type="region of interest" description="Disordered" evidence="6">
    <location>
        <begin position="350"/>
        <end position="370"/>
    </location>
</feature>
<sequence>MFSSKTKRTVEQVSLLDQSQLLRDARAWQLGQIASLGLGGELTAMTYDPVQSLLAVGTEHGRLVVLGAPGVELAWDLGVPTKIRHLAFKSGSGFLCVVDAKNTLSVFDLQRIEQGKPHRDSSLSLRSNVTCLESSASHSFLFMGGKDGTVDLYDIDRGILAPHARIPNLWLAQEEILRRSGVPGAPSRRHIPVCTDVKIHPLDLNLVLIAYEGGVSLWNLAARSVERSYEFVVPPGAPGGGNSMEEELFTERRSPVTCLAWRPDGLVFAAGHEDGTISFASSDDEMPVMIRTLERADVNKTTEADLFGWTGEGQAGQRQPANREPVFRLAWSGFPQESWFLSSIGKNPLGGGGGPASPALPASPSLGDEKTDLHGGTMLTIMGGVLPSDPVGIHVLEFAAYVAPPAATGKPGSIPLAMREALRDSFVPVAHHLYPTSAPPEDFLLLPRESPHYGLAHDPLAIIITSGRDPRCPVLSAAHAANNIEAFSFPPSNIRAPRPLVLPAALSFSGHDTCSAAQVVTTSSLSYRHLLHQFDVSEETGERLPLRGGHAFPVPRATRRGPPPTLSDQPPRLLVTSHVDLTVRFWDVSTPLLWGRKPAEEGAQPRIEQEFPRPLRHLDVDLKSALSDPRAGDLASARLCRERPWELDIDKVSFGEENLEVAISLSTGDLLVWRFAYGEHPEALELDRVEASAELDDTVQGALRDLSLDGPSSIPPVPRGDPSSHPANPVPPAAPHRSRFGSIAHHGLSRHHSAASGPSQPDLDPQDRYVDLTGAAVPRPDLDGFRPVAAFHFSSPASASGVKTRSRLALSSVGFLAASNEASLIVVDLRGPDVVLVDMPGTSAPSSKGKGRADSSAITALSWTICAIGEDHDRSPRLIVTQESGHTRVFELSNIGGSWYLSENFVSVQHDSTRGAFATFVLDKGGNELVADAQNLQVALTHQAALGTVESYDPAGAITTLWVTVNRTTLACYANLDGPRTALYEDEYAQFEKAVVVHAQGCAALVVQSRNCTLSMFSLPDLSYIARAKFDTTLHDSAGVFSLAPDADYVQYLDALHIRLGTLRDLYRPAFPPRVVAFDPSVAVPAQTSALQAVGSALGAWFGAKRVYTGAEIDSILGGPQRPPPKSRPAPGAPPPIVTATRKARAPAASSSSAGYGPPSTAFVQGATDSARNIMASTNAALEQRGEYLNALQERLGGMANDAAKFASETRKTAQAEAAKRTIAGGWSSLMSKLP</sequence>
<feature type="region of interest" description="Disordered" evidence="6">
    <location>
        <begin position="542"/>
        <end position="571"/>
    </location>
</feature>
<dbReference type="EMBL" id="SOZI01000002">
    <property type="protein sequence ID" value="TNY24523.1"/>
    <property type="molecule type" value="Genomic_DNA"/>
</dbReference>
<dbReference type="SMART" id="SM00320">
    <property type="entry name" value="WD40"/>
    <property type="match status" value="5"/>
</dbReference>
<evidence type="ECO:0000313" key="9">
    <source>
        <dbReference type="Proteomes" id="UP000311382"/>
    </source>
</evidence>
<dbReference type="Gene3D" id="2.130.10.10">
    <property type="entry name" value="YVTN repeat-like/Quinoprotein amine dehydrogenase"/>
    <property type="match status" value="2"/>
</dbReference>
<dbReference type="AlphaFoldDB" id="A0A5C5G5Y7"/>